<feature type="region of interest" description="Disordered" evidence="1">
    <location>
        <begin position="26"/>
        <end position="53"/>
    </location>
</feature>
<gene>
    <name evidence="2" type="ORF">HAX54_051963</name>
</gene>
<name>A0ABS8SZ73_DATST</name>
<evidence type="ECO:0000313" key="3">
    <source>
        <dbReference type="Proteomes" id="UP000823775"/>
    </source>
</evidence>
<sequence>MSPEEVRKQWEGQAAEIRLHTTFALRARLTPPGDSRDTAEATRRSGRSSAEARRYCPRLVKHSSSGRRKLKCSGDAYLKMLVMKRNHASKVRRRYAANLPVLW</sequence>
<comment type="caution">
    <text evidence="2">The sequence shown here is derived from an EMBL/GenBank/DDBJ whole genome shotgun (WGS) entry which is preliminary data.</text>
</comment>
<reference evidence="2 3" key="1">
    <citation type="journal article" date="2021" name="BMC Genomics">
        <title>Datura genome reveals duplications of psychoactive alkaloid biosynthetic genes and high mutation rate following tissue culture.</title>
        <authorList>
            <person name="Rajewski A."/>
            <person name="Carter-House D."/>
            <person name="Stajich J."/>
            <person name="Litt A."/>
        </authorList>
    </citation>
    <scope>NUCLEOTIDE SEQUENCE [LARGE SCALE GENOMIC DNA]</scope>
    <source>
        <strain evidence="2">AR-01</strain>
    </source>
</reference>
<dbReference type="Proteomes" id="UP000823775">
    <property type="component" value="Unassembled WGS sequence"/>
</dbReference>
<evidence type="ECO:0000313" key="2">
    <source>
        <dbReference type="EMBL" id="MCD7464044.1"/>
    </source>
</evidence>
<accession>A0ABS8SZ73</accession>
<dbReference type="EMBL" id="JACEIK010000934">
    <property type="protein sequence ID" value="MCD7464044.1"/>
    <property type="molecule type" value="Genomic_DNA"/>
</dbReference>
<keyword evidence="3" id="KW-1185">Reference proteome</keyword>
<organism evidence="2 3">
    <name type="scientific">Datura stramonium</name>
    <name type="common">Jimsonweed</name>
    <name type="synonym">Common thornapple</name>
    <dbReference type="NCBI Taxonomy" id="4076"/>
    <lineage>
        <taxon>Eukaryota</taxon>
        <taxon>Viridiplantae</taxon>
        <taxon>Streptophyta</taxon>
        <taxon>Embryophyta</taxon>
        <taxon>Tracheophyta</taxon>
        <taxon>Spermatophyta</taxon>
        <taxon>Magnoliopsida</taxon>
        <taxon>eudicotyledons</taxon>
        <taxon>Gunneridae</taxon>
        <taxon>Pentapetalae</taxon>
        <taxon>asterids</taxon>
        <taxon>lamiids</taxon>
        <taxon>Solanales</taxon>
        <taxon>Solanaceae</taxon>
        <taxon>Solanoideae</taxon>
        <taxon>Datureae</taxon>
        <taxon>Datura</taxon>
    </lineage>
</organism>
<proteinExistence type="predicted"/>
<evidence type="ECO:0000256" key="1">
    <source>
        <dbReference type="SAM" id="MobiDB-lite"/>
    </source>
</evidence>
<protein>
    <submittedName>
        <fullName evidence="2">Uncharacterized protein</fullName>
    </submittedName>
</protein>
<feature type="compositionally biased region" description="Basic and acidic residues" evidence="1">
    <location>
        <begin position="34"/>
        <end position="43"/>
    </location>
</feature>